<dbReference type="EMBL" id="CP010904">
    <property type="protein sequence ID" value="AKJ64474.1"/>
    <property type="molecule type" value="Genomic_DNA"/>
</dbReference>
<comment type="similarity">
    <text evidence="1">Belongs to the sulfatase family.</text>
</comment>
<dbReference type="KEGG" id="vbl:L21SP4_01226"/>
<dbReference type="InterPro" id="IPR000917">
    <property type="entry name" value="Sulfatase_N"/>
</dbReference>
<organism evidence="5 6">
    <name type="scientific">Kiritimatiella glycovorans</name>
    <dbReference type="NCBI Taxonomy" id="1307763"/>
    <lineage>
        <taxon>Bacteria</taxon>
        <taxon>Pseudomonadati</taxon>
        <taxon>Kiritimatiellota</taxon>
        <taxon>Kiritimatiellia</taxon>
        <taxon>Kiritimatiellales</taxon>
        <taxon>Kiritimatiellaceae</taxon>
        <taxon>Kiritimatiella</taxon>
    </lineage>
</organism>
<accession>A0A0G3EK12</accession>
<dbReference type="PANTHER" id="PTHR42693:SF53">
    <property type="entry name" value="ENDO-4-O-SULFATASE"/>
    <property type="match status" value="1"/>
</dbReference>
<dbReference type="Proteomes" id="UP000035268">
    <property type="component" value="Chromosome"/>
</dbReference>
<dbReference type="AlphaFoldDB" id="A0A0G3EK12"/>
<evidence type="ECO:0000256" key="3">
    <source>
        <dbReference type="SAM" id="SignalP"/>
    </source>
</evidence>
<dbReference type="EC" id="3.1.6.1" evidence="5"/>
<proteinExistence type="inferred from homology"/>
<dbReference type="STRING" id="1307763.L21SP4_01226"/>
<gene>
    <name evidence="5" type="ORF">L21SP4_01226</name>
</gene>
<evidence type="ECO:0000256" key="2">
    <source>
        <dbReference type="ARBA" id="ARBA00022801"/>
    </source>
</evidence>
<feature type="chain" id="PRO_5005184264" evidence="3">
    <location>
        <begin position="21"/>
        <end position="582"/>
    </location>
</feature>
<evidence type="ECO:0000313" key="5">
    <source>
        <dbReference type="EMBL" id="AKJ64474.1"/>
    </source>
</evidence>
<dbReference type="Pfam" id="PF00884">
    <property type="entry name" value="Sulfatase"/>
    <property type="match status" value="1"/>
</dbReference>
<dbReference type="GO" id="GO:0004065">
    <property type="term" value="F:arylsulfatase activity"/>
    <property type="evidence" value="ECO:0007669"/>
    <property type="project" value="UniProtKB-EC"/>
</dbReference>
<name>A0A0G3EK12_9BACT</name>
<dbReference type="InterPro" id="IPR017850">
    <property type="entry name" value="Alkaline_phosphatase_core_sf"/>
</dbReference>
<dbReference type="PANTHER" id="PTHR42693">
    <property type="entry name" value="ARYLSULFATASE FAMILY MEMBER"/>
    <property type="match status" value="1"/>
</dbReference>
<keyword evidence="2 5" id="KW-0378">Hydrolase</keyword>
<protein>
    <submittedName>
        <fullName evidence="5">Arylsulfatase</fullName>
        <ecNumber evidence="5">3.1.6.1</ecNumber>
    </submittedName>
</protein>
<feature type="signal peptide" evidence="3">
    <location>
        <begin position="1"/>
        <end position="20"/>
    </location>
</feature>
<dbReference type="OrthoDB" id="9760224at2"/>
<keyword evidence="6" id="KW-1185">Reference proteome</keyword>
<dbReference type="RefSeq" id="WP_052881806.1">
    <property type="nucleotide sequence ID" value="NZ_CP010904.1"/>
</dbReference>
<dbReference type="InterPro" id="IPR050738">
    <property type="entry name" value="Sulfatase"/>
</dbReference>
<evidence type="ECO:0000259" key="4">
    <source>
        <dbReference type="Pfam" id="PF00884"/>
    </source>
</evidence>
<feature type="domain" description="Sulfatase N-terminal" evidence="4">
    <location>
        <begin position="26"/>
        <end position="326"/>
    </location>
</feature>
<sequence precursor="true">MKKSCLLSLLLFTASVFGRAAEREHPNVLLIISDDQGIGDFGFMGNDTVRTPNLDRLAEQSALFTNFIVAPACSPTRASLMTGRNHMKAGVWGVGPRNNLMRDETLMPEFFKAAGYGTGYFGKRDGIYLLEMEAWERGCDEASHVTGYVHKDATSITHTGMVPRVGWTCDVDVDTSLDYIRRKGDGPWWCTTAFILPHLPWEPAEEFAQPYRDAGCSERLAAVYGCVTQLDDAIGRLLRGLEELGHADDTIVLFMSDNGPSYKNMTDEDIANRNPLGLRGSKATAWDNGIRVPLMVRWPGHVPPGERPQFVTVEDILPTLLDMTGIDEAEYPEHRSFDGISVRDAIENPEAEEIERSVFRIAISGEGSAGGRKGIVNDPGQITMAEQHVTLRGPRFKYHNFAGGETALYDIDVDPGETTDVSGRFPEIAARYDAELERTYGEIIDTGRAFRMPIVKIGRPQSGYNTVWGAMAQRIEGGLRGVGFFGVRGFDAPGDQATYNVIVDHAGRYDIRVLGEHIAHGRGWQLEIAGEEIPLRKRDDDALVFGPTQLVAGDLDVSVSTEDRAETGEPPMLEKIRFYPLD</sequence>
<reference evidence="6" key="1">
    <citation type="submission" date="2015-02" db="EMBL/GenBank/DDBJ databases">
        <title>Description and complete genome sequence of the first cultured representative of the subdivision 5 of the Verrucomicrobia phylum.</title>
        <authorList>
            <person name="Spring S."/>
            <person name="Bunk B."/>
            <person name="Sproer C."/>
            <person name="Klenk H.-P."/>
        </authorList>
    </citation>
    <scope>NUCLEOTIDE SEQUENCE [LARGE SCALE GENOMIC DNA]</scope>
    <source>
        <strain evidence="6">L21-Fru-AB</strain>
    </source>
</reference>
<dbReference type="PATRIC" id="fig|1609981.3.peg.1275"/>
<reference evidence="5 6" key="2">
    <citation type="journal article" date="2016" name="ISME J.">
        <title>Characterization of the first cultured representative of Verrucomicrobia subdivision 5 indicates the proposal of a novel phylum.</title>
        <authorList>
            <person name="Spring S."/>
            <person name="Bunk B."/>
            <person name="Sproer C."/>
            <person name="Schumann P."/>
            <person name="Rohde M."/>
            <person name="Tindall B.J."/>
            <person name="Klenk H.P."/>
        </authorList>
    </citation>
    <scope>NUCLEOTIDE SEQUENCE [LARGE SCALE GENOMIC DNA]</scope>
    <source>
        <strain evidence="5 6">L21-Fru-AB</strain>
    </source>
</reference>
<evidence type="ECO:0000256" key="1">
    <source>
        <dbReference type="ARBA" id="ARBA00008779"/>
    </source>
</evidence>
<keyword evidence="3" id="KW-0732">Signal</keyword>
<dbReference type="SUPFAM" id="SSF53649">
    <property type="entry name" value="Alkaline phosphatase-like"/>
    <property type="match status" value="1"/>
</dbReference>
<dbReference type="Gene3D" id="3.40.720.10">
    <property type="entry name" value="Alkaline Phosphatase, subunit A"/>
    <property type="match status" value="2"/>
</dbReference>
<evidence type="ECO:0000313" key="6">
    <source>
        <dbReference type="Proteomes" id="UP000035268"/>
    </source>
</evidence>